<dbReference type="InterPro" id="IPR036291">
    <property type="entry name" value="NAD(P)-bd_dom_sf"/>
</dbReference>
<dbReference type="Gene3D" id="3.30.360.10">
    <property type="entry name" value="Dihydrodipicolinate Reductase, domain 2"/>
    <property type="match status" value="1"/>
</dbReference>
<sequence>MVSVVRDDGIRVEAESSAADLSLGVVGTTPGNGHPYSFASIVNGYSDAGFAESEWDGIHDYLREKSPAEFGFEGVHVTHAWTQDRAETDRLCAAARVPTPVDSLEELHGEVDALLLLRDDYERHAEMALPFLEDGTPVFVDKPLALDAGELDRFRPHLESGRLVSCSGMRFARELDDPRATLAESGEVRVARGTVVNDWEHYGVHMLDAVFGVLDQRPVRVSPFDVPHDAFAVELDGGTLVEVDALGDGPFVFDVGFYGDGGHSTHELRDNFTAFRRTLWAFLHTVHTGDPVVDPEDTLDVMRTLIAGRRARETGEPVALADLGI</sequence>
<dbReference type="RefSeq" id="WP_247418793.1">
    <property type="nucleotide sequence ID" value="NZ_JALLGW010000002.1"/>
</dbReference>
<dbReference type="SUPFAM" id="SSF51735">
    <property type="entry name" value="NAD(P)-binding Rossmann-fold domains"/>
    <property type="match status" value="1"/>
</dbReference>
<proteinExistence type="predicted"/>
<dbReference type="Gene3D" id="3.40.50.720">
    <property type="entry name" value="NAD(P)-binding Rossmann-like Domain"/>
    <property type="match status" value="1"/>
</dbReference>
<keyword evidence="3" id="KW-1185">Reference proteome</keyword>
<dbReference type="EMBL" id="JBHSQH010000001">
    <property type="protein sequence ID" value="MFC5970123.1"/>
    <property type="molecule type" value="Genomic_DNA"/>
</dbReference>
<comment type="caution">
    <text evidence="2">The sequence shown here is derived from an EMBL/GenBank/DDBJ whole genome shotgun (WGS) entry which is preliminary data.</text>
</comment>
<evidence type="ECO:0000313" key="3">
    <source>
        <dbReference type="Proteomes" id="UP001596099"/>
    </source>
</evidence>
<dbReference type="Pfam" id="PF01408">
    <property type="entry name" value="GFO_IDH_MocA"/>
    <property type="match status" value="1"/>
</dbReference>
<organism evidence="2 3">
    <name type="scientific">Halomarina salina</name>
    <dbReference type="NCBI Taxonomy" id="1872699"/>
    <lineage>
        <taxon>Archaea</taxon>
        <taxon>Methanobacteriati</taxon>
        <taxon>Methanobacteriota</taxon>
        <taxon>Stenosarchaea group</taxon>
        <taxon>Halobacteria</taxon>
        <taxon>Halobacteriales</taxon>
        <taxon>Natronomonadaceae</taxon>
        <taxon>Halomarina</taxon>
    </lineage>
</organism>
<name>A0ABD5RIK2_9EURY</name>
<gene>
    <name evidence="2" type="ORF">ACFPYI_02150</name>
</gene>
<reference evidence="2 3" key="1">
    <citation type="journal article" date="2019" name="Int. J. Syst. Evol. Microbiol.">
        <title>The Global Catalogue of Microorganisms (GCM) 10K type strain sequencing project: providing services to taxonomists for standard genome sequencing and annotation.</title>
        <authorList>
            <consortium name="The Broad Institute Genomics Platform"/>
            <consortium name="The Broad Institute Genome Sequencing Center for Infectious Disease"/>
            <person name="Wu L."/>
            <person name="Ma J."/>
        </authorList>
    </citation>
    <scope>NUCLEOTIDE SEQUENCE [LARGE SCALE GENOMIC DNA]</scope>
    <source>
        <strain evidence="2 3">CGMCC 1.12543</strain>
    </source>
</reference>
<feature type="domain" description="Gfo/Idh/MocA-like oxidoreductase N-terminal" evidence="1">
    <location>
        <begin position="74"/>
        <end position="153"/>
    </location>
</feature>
<accession>A0ABD5RIK2</accession>
<dbReference type="Proteomes" id="UP001596099">
    <property type="component" value="Unassembled WGS sequence"/>
</dbReference>
<evidence type="ECO:0000259" key="1">
    <source>
        <dbReference type="Pfam" id="PF01408"/>
    </source>
</evidence>
<protein>
    <submittedName>
        <fullName evidence="2">Gfo/Idh/MocA family protein</fullName>
    </submittedName>
</protein>
<dbReference type="AlphaFoldDB" id="A0ABD5RIK2"/>
<evidence type="ECO:0000313" key="2">
    <source>
        <dbReference type="EMBL" id="MFC5970123.1"/>
    </source>
</evidence>
<dbReference type="InterPro" id="IPR000683">
    <property type="entry name" value="Gfo/Idh/MocA-like_OxRdtase_N"/>
</dbReference>